<keyword evidence="3" id="KW-1185">Reference proteome</keyword>
<evidence type="ECO:0000256" key="2">
    <source>
        <dbReference type="SAM" id="MobiDB-lite"/>
    </source>
</evidence>
<name>A0A0N5BB72_STREA</name>
<feature type="coiled-coil region" evidence="1">
    <location>
        <begin position="137"/>
        <end position="164"/>
    </location>
</feature>
<feature type="compositionally biased region" description="Basic and acidic residues" evidence="2">
    <location>
        <begin position="1"/>
        <end position="11"/>
    </location>
</feature>
<organism evidence="3 4">
    <name type="scientific">Strongyloides papillosus</name>
    <name type="common">Intestinal threadworm</name>
    <dbReference type="NCBI Taxonomy" id="174720"/>
    <lineage>
        <taxon>Eukaryota</taxon>
        <taxon>Metazoa</taxon>
        <taxon>Ecdysozoa</taxon>
        <taxon>Nematoda</taxon>
        <taxon>Chromadorea</taxon>
        <taxon>Rhabditida</taxon>
        <taxon>Tylenchina</taxon>
        <taxon>Panagrolaimomorpha</taxon>
        <taxon>Strongyloidoidea</taxon>
        <taxon>Strongyloididae</taxon>
        <taxon>Strongyloides</taxon>
    </lineage>
</organism>
<feature type="region of interest" description="Disordered" evidence="2">
    <location>
        <begin position="1"/>
        <end position="25"/>
    </location>
</feature>
<keyword evidence="1" id="KW-0175">Coiled coil</keyword>
<sequence length="199" mass="22167">MSTPARKEGAKRGSKRNARSTSVATNGSTDLLVESLCTHTSPIKRARVQEEYELGDLNNRLVDCINIVKRLENDKSQLEIKIQGIENKISRSEAGFNEKTSQLDDLKSKAEIGKQLQRTDKLQASRQGIDNMYRSQLNEANVAVKHARENSAKATEKAARLKIRLPELSANIHFVSLEIASVITDDLSNQQDLNASHRS</sequence>
<protein>
    <submittedName>
        <fullName evidence="4">CCDC158</fullName>
    </submittedName>
</protein>
<dbReference type="STRING" id="174720.A0A0N5BB72"/>
<evidence type="ECO:0000313" key="3">
    <source>
        <dbReference type="Proteomes" id="UP000046392"/>
    </source>
</evidence>
<feature type="coiled-coil region" evidence="1">
    <location>
        <begin position="54"/>
        <end position="88"/>
    </location>
</feature>
<reference evidence="4" key="1">
    <citation type="submission" date="2017-02" db="UniProtKB">
        <authorList>
            <consortium name="WormBaseParasite"/>
        </authorList>
    </citation>
    <scope>IDENTIFICATION</scope>
</reference>
<evidence type="ECO:0000313" key="4">
    <source>
        <dbReference type="WBParaSite" id="SPAL_0000328200.1"/>
    </source>
</evidence>
<dbReference type="WBParaSite" id="SPAL_0000328200.1">
    <property type="protein sequence ID" value="SPAL_0000328200.1"/>
    <property type="gene ID" value="SPAL_0000328200"/>
</dbReference>
<proteinExistence type="predicted"/>
<dbReference type="AlphaFoldDB" id="A0A0N5BB72"/>
<dbReference type="Proteomes" id="UP000046392">
    <property type="component" value="Unplaced"/>
</dbReference>
<accession>A0A0N5BB72</accession>
<evidence type="ECO:0000256" key="1">
    <source>
        <dbReference type="SAM" id="Coils"/>
    </source>
</evidence>